<dbReference type="PANTHER" id="PTHR37729">
    <property type="entry name" value="NEUROFILAMENT PROTEIN-LIKE PROTEIN"/>
    <property type="match status" value="1"/>
</dbReference>
<proteinExistence type="predicted"/>
<feature type="compositionally biased region" description="Basic and acidic residues" evidence="1">
    <location>
        <begin position="493"/>
        <end position="512"/>
    </location>
</feature>
<feature type="compositionally biased region" description="Basic and acidic residues" evidence="1">
    <location>
        <begin position="459"/>
        <end position="473"/>
    </location>
</feature>
<dbReference type="EMBL" id="JAQQAF010000009">
    <property type="protein sequence ID" value="KAJ8461696.1"/>
    <property type="molecule type" value="Genomic_DNA"/>
</dbReference>
<feature type="region of interest" description="Disordered" evidence="1">
    <location>
        <begin position="1"/>
        <end position="29"/>
    </location>
</feature>
<keyword evidence="3" id="KW-1185">Reference proteome</keyword>
<feature type="compositionally biased region" description="Low complexity" evidence="1">
    <location>
        <begin position="258"/>
        <end position="270"/>
    </location>
</feature>
<feature type="compositionally biased region" description="Basic and acidic residues" evidence="1">
    <location>
        <begin position="519"/>
        <end position="540"/>
    </location>
</feature>
<feature type="region of interest" description="Disordered" evidence="1">
    <location>
        <begin position="459"/>
        <end position="549"/>
    </location>
</feature>
<evidence type="ECO:0000313" key="2">
    <source>
        <dbReference type="EMBL" id="KAJ8461696.1"/>
    </source>
</evidence>
<feature type="compositionally biased region" description="Basic and acidic residues" evidence="1">
    <location>
        <begin position="167"/>
        <end position="186"/>
    </location>
</feature>
<organism evidence="2 3">
    <name type="scientific">Ensete ventricosum</name>
    <name type="common">Abyssinian banana</name>
    <name type="synonym">Musa ensete</name>
    <dbReference type="NCBI Taxonomy" id="4639"/>
    <lineage>
        <taxon>Eukaryota</taxon>
        <taxon>Viridiplantae</taxon>
        <taxon>Streptophyta</taxon>
        <taxon>Embryophyta</taxon>
        <taxon>Tracheophyta</taxon>
        <taxon>Spermatophyta</taxon>
        <taxon>Magnoliopsida</taxon>
        <taxon>Liliopsida</taxon>
        <taxon>Zingiberales</taxon>
        <taxon>Musaceae</taxon>
        <taxon>Ensete</taxon>
    </lineage>
</organism>
<gene>
    <name evidence="2" type="ORF">OPV22_034622</name>
</gene>
<reference evidence="2 3" key="1">
    <citation type="submission" date="2022-12" db="EMBL/GenBank/DDBJ databases">
        <title>Chromosome-scale assembly of the Ensete ventricosum genome.</title>
        <authorList>
            <person name="Dussert Y."/>
            <person name="Stocks J."/>
            <person name="Wendawek A."/>
            <person name="Woldeyes F."/>
            <person name="Nichols R.A."/>
            <person name="Borrell J.S."/>
        </authorList>
    </citation>
    <scope>NUCLEOTIDE SEQUENCE [LARGE SCALE GENOMIC DNA]</scope>
    <source>
        <strain evidence="3">cv. Maze</strain>
        <tissue evidence="2">Seeds</tissue>
    </source>
</reference>
<comment type="caution">
    <text evidence="2">The sequence shown here is derived from an EMBL/GenBank/DDBJ whole genome shotgun (WGS) entry which is preliminary data.</text>
</comment>
<dbReference type="Proteomes" id="UP001222027">
    <property type="component" value="Unassembled WGS sequence"/>
</dbReference>
<feature type="compositionally biased region" description="Polar residues" evidence="1">
    <location>
        <begin position="62"/>
        <end position="72"/>
    </location>
</feature>
<evidence type="ECO:0000313" key="3">
    <source>
        <dbReference type="Proteomes" id="UP001222027"/>
    </source>
</evidence>
<sequence length="583" mass="62403">MQDAEGGRMQDLCGFGTPPAAATTKETEDGAVLVSSQGLIQHRKSIAIIPTLGSMASEASVADQTVTEQIETTAPEDQKGKDKDEKQTGCHVSDDASNADEPSLPKPDDLKVNDEEEKIKTIASDVISNVDEASLPKPEDPNQEVEEEKIILEDSSSVEAPTSGPEENLKQKEEGAVIEEVKEEAVGKSVSEPPVEAEEKEIVVDKTDAPNTPELPNEPVEQPEEVLEASVAEDSVDKIKESEQTEIVTEEAKSAEQSSEVTVVPDSPVVTDDKPVEPTTVCLVQEPTPDANVKPNSDETADKPRGEGPSSDGTEVSPESSKEEVPQNETSSMTEDLTTEVHETIETESSEAIAVVPSVVEPKEAEEKTIVPELPSDSGAKESAGKERVSATSVVEVSDTTQATEVAECAVEPEVDVKKEEGSTIDVDKTTLCETIQTIVESEVAGISEEVKIDQMKNESLESEKLTLTEASRDINLVGAENNKEASPNDPECDSKESERSEDKKQETEKVVDQCSAEATKDGGDTKVEEEASKKTDVPSKKSKSLGNNIISKVKKSIVKVKKAIIGKSPSSKAMKPDESKVE</sequence>
<accession>A0AAV8P229</accession>
<feature type="compositionally biased region" description="Basic and acidic residues" evidence="1">
    <location>
        <begin position="106"/>
        <end position="120"/>
    </location>
</feature>
<feature type="compositionally biased region" description="Basic and acidic residues" evidence="1">
    <location>
        <begin position="296"/>
        <end position="306"/>
    </location>
</feature>
<feature type="compositionally biased region" description="Polar residues" evidence="1">
    <location>
        <begin position="390"/>
        <end position="400"/>
    </location>
</feature>
<dbReference type="PANTHER" id="PTHR37729:SF1">
    <property type="entry name" value="NEUROFILAMENT PROTEIN-LIKE PROTEIN"/>
    <property type="match status" value="1"/>
</dbReference>
<feature type="compositionally biased region" description="Basic and acidic residues" evidence="1">
    <location>
        <begin position="361"/>
        <end position="370"/>
    </location>
</feature>
<protein>
    <submittedName>
        <fullName evidence="2">Uncharacterized protein</fullName>
    </submittedName>
</protein>
<feature type="region of interest" description="Disordered" evidence="1">
    <location>
        <begin position="56"/>
        <end position="400"/>
    </location>
</feature>
<feature type="compositionally biased region" description="Polar residues" evidence="1">
    <location>
        <begin position="327"/>
        <end position="336"/>
    </location>
</feature>
<feature type="compositionally biased region" description="Basic and acidic residues" evidence="1">
    <location>
        <begin position="76"/>
        <end position="94"/>
    </location>
</feature>
<dbReference type="AlphaFoldDB" id="A0AAV8P229"/>
<evidence type="ECO:0000256" key="1">
    <source>
        <dbReference type="SAM" id="MobiDB-lite"/>
    </source>
</evidence>
<name>A0AAV8P229_ENSVE</name>
<feature type="compositionally biased region" description="Basic and acidic residues" evidence="1">
    <location>
        <begin position="379"/>
        <end position="389"/>
    </location>
</feature>